<evidence type="ECO:0000256" key="3">
    <source>
        <dbReference type="ARBA" id="ARBA00023038"/>
    </source>
</evidence>
<dbReference type="InterPro" id="IPR029978">
    <property type="entry name" value="LMO-7"/>
</dbReference>
<dbReference type="InterPro" id="IPR036872">
    <property type="entry name" value="CH_dom_sf"/>
</dbReference>
<feature type="compositionally biased region" description="Basic and acidic residues" evidence="5">
    <location>
        <begin position="1512"/>
        <end position="1592"/>
    </location>
</feature>
<dbReference type="Pfam" id="PF00307">
    <property type="entry name" value="CH"/>
    <property type="match status" value="1"/>
</dbReference>
<dbReference type="GO" id="GO:0080090">
    <property type="term" value="P:regulation of primary metabolic process"/>
    <property type="evidence" value="ECO:0007669"/>
    <property type="project" value="UniProtKB-ARBA"/>
</dbReference>
<dbReference type="GO" id="GO:0010604">
    <property type="term" value="P:positive regulation of macromolecule metabolic process"/>
    <property type="evidence" value="ECO:0007669"/>
    <property type="project" value="UniProtKB-ARBA"/>
</dbReference>
<keyword evidence="10" id="KW-1185">Reference proteome</keyword>
<evidence type="ECO:0000259" key="8">
    <source>
        <dbReference type="PROSITE" id="PS50106"/>
    </source>
</evidence>
<dbReference type="InterPro" id="IPR031865">
    <property type="entry name" value="DUF4757"/>
</dbReference>
<dbReference type="Gene3D" id="2.10.110.10">
    <property type="entry name" value="Cysteine Rich Protein"/>
    <property type="match status" value="1"/>
</dbReference>
<dbReference type="OMA" id="LYCNNCY"/>
<evidence type="ECO:0000256" key="2">
    <source>
        <dbReference type="ARBA" id="ARBA00022833"/>
    </source>
</evidence>
<dbReference type="SUPFAM" id="SSF50156">
    <property type="entry name" value="PDZ domain-like"/>
    <property type="match status" value="1"/>
</dbReference>
<dbReference type="FunFam" id="1.10.418.10:FF:000038">
    <property type="entry name" value="LIM and calponin homology domains-containing protein 1"/>
    <property type="match status" value="1"/>
</dbReference>
<feature type="region of interest" description="Disordered" evidence="5">
    <location>
        <begin position="1341"/>
        <end position="1369"/>
    </location>
</feature>
<dbReference type="PRINTS" id="PR00888">
    <property type="entry name" value="SM22CALPONIN"/>
</dbReference>
<feature type="domain" description="PDZ" evidence="8">
    <location>
        <begin position="1228"/>
        <end position="1308"/>
    </location>
</feature>
<evidence type="ECO:0008006" key="11">
    <source>
        <dbReference type="Google" id="ProtNLM"/>
    </source>
</evidence>
<dbReference type="PROSITE" id="PS50021">
    <property type="entry name" value="CH"/>
    <property type="match status" value="1"/>
</dbReference>
<feature type="compositionally biased region" description="Basic and acidic residues" evidence="5">
    <location>
        <begin position="1345"/>
        <end position="1364"/>
    </location>
</feature>
<evidence type="ECO:0000256" key="4">
    <source>
        <dbReference type="PROSITE-ProRule" id="PRU00125"/>
    </source>
</evidence>
<feature type="compositionally biased region" description="Polar residues" evidence="5">
    <location>
        <begin position="1483"/>
        <end position="1496"/>
    </location>
</feature>
<proteinExistence type="predicted"/>
<dbReference type="SUPFAM" id="SSF47576">
    <property type="entry name" value="Calponin-homology domain, CH-domain"/>
    <property type="match status" value="1"/>
</dbReference>
<dbReference type="EMBL" id="BEZZ01000043">
    <property type="protein sequence ID" value="GCC23940.1"/>
    <property type="molecule type" value="Genomic_DNA"/>
</dbReference>
<dbReference type="SMART" id="SM00228">
    <property type="entry name" value="PDZ"/>
    <property type="match status" value="1"/>
</dbReference>
<dbReference type="Gene3D" id="1.10.418.10">
    <property type="entry name" value="Calponin-like domain"/>
    <property type="match status" value="1"/>
</dbReference>
<feature type="domain" description="LIM zinc-binding" evidence="7">
    <location>
        <begin position="1779"/>
        <end position="1845"/>
    </location>
</feature>
<dbReference type="PANTHER" id="PTHR46767:SF1">
    <property type="entry name" value="LIM DOMAIN ONLY PROTEIN 7"/>
    <property type="match status" value="1"/>
</dbReference>
<dbReference type="InterPro" id="IPR001715">
    <property type="entry name" value="CH_dom"/>
</dbReference>
<feature type="domain" description="Calponin-homology (CH)" evidence="6">
    <location>
        <begin position="12"/>
        <end position="129"/>
    </location>
</feature>
<feature type="compositionally biased region" description="Acidic residues" evidence="5">
    <location>
        <begin position="1498"/>
        <end position="1511"/>
    </location>
</feature>
<evidence type="ECO:0000259" key="7">
    <source>
        <dbReference type="PROSITE" id="PS50023"/>
    </source>
</evidence>
<comment type="caution">
    <text evidence="9">The sequence shown here is derived from an EMBL/GenBank/DDBJ whole genome shotgun (WGS) entry which is preliminary data.</text>
</comment>
<dbReference type="Pfam" id="PF15949">
    <property type="entry name" value="DUF4757"/>
    <property type="match status" value="2"/>
</dbReference>
<evidence type="ECO:0000313" key="10">
    <source>
        <dbReference type="Proteomes" id="UP000287033"/>
    </source>
</evidence>
<feature type="compositionally biased region" description="Basic and acidic residues" evidence="5">
    <location>
        <begin position="1086"/>
        <end position="1102"/>
    </location>
</feature>
<feature type="region of interest" description="Disordered" evidence="5">
    <location>
        <begin position="435"/>
        <end position="462"/>
    </location>
</feature>
<dbReference type="GO" id="GO:0046872">
    <property type="term" value="F:metal ion binding"/>
    <property type="evidence" value="ECO:0007669"/>
    <property type="project" value="UniProtKB-KW"/>
</dbReference>
<dbReference type="PROSITE" id="PS50106">
    <property type="entry name" value="PDZ"/>
    <property type="match status" value="1"/>
</dbReference>
<accession>A0A401S0S2</accession>
<evidence type="ECO:0000313" key="9">
    <source>
        <dbReference type="EMBL" id="GCC23940.1"/>
    </source>
</evidence>
<dbReference type="CDD" id="cd21277">
    <property type="entry name" value="CH_LMO7"/>
    <property type="match status" value="1"/>
</dbReference>
<feature type="region of interest" description="Disordered" evidence="5">
    <location>
        <begin position="626"/>
        <end position="646"/>
    </location>
</feature>
<feature type="compositionally biased region" description="Acidic residues" evidence="5">
    <location>
        <begin position="1156"/>
        <end position="1173"/>
    </location>
</feature>
<dbReference type="OrthoDB" id="15627at2759"/>
<dbReference type="SMART" id="SM00132">
    <property type="entry name" value="LIM"/>
    <property type="match status" value="1"/>
</dbReference>
<keyword evidence="2 4" id="KW-0862">Zinc</keyword>
<dbReference type="GO" id="GO:0023051">
    <property type="term" value="P:regulation of signaling"/>
    <property type="evidence" value="ECO:0007669"/>
    <property type="project" value="InterPro"/>
</dbReference>
<dbReference type="PROSITE" id="PS00478">
    <property type="entry name" value="LIM_DOMAIN_1"/>
    <property type="match status" value="1"/>
</dbReference>
<keyword evidence="3 4" id="KW-0440">LIM domain</keyword>
<dbReference type="InterPro" id="IPR001781">
    <property type="entry name" value="Znf_LIM"/>
</dbReference>
<feature type="compositionally biased region" description="Polar residues" evidence="5">
    <location>
        <begin position="951"/>
        <end position="963"/>
    </location>
</feature>
<reference evidence="9 10" key="1">
    <citation type="journal article" date="2018" name="Nat. Ecol. Evol.">
        <title>Shark genomes provide insights into elasmobranch evolution and the origin of vertebrates.</title>
        <authorList>
            <person name="Hara Y"/>
            <person name="Yamaguchi K"/>
            <person name="Onimaru K"/>
            <person name="Kadota M"/>
            <person name="Koyanagi M"/>
            <person name="Keeley SD"/>
            <person name="Tatsumi K"/>
            <person name="Tanaka K"/>
            <person name="Motone F"/>
            <person name="Kageyama Y"/>
            <person name="Nozu R"/>
            <person name="Adachi N"/>
            <person name="Nishimura O"/>
            <person name="Nakagawa R"/>
            <person name="Tanegashima C"/>
            <person name="Kiyatake I"/>
            <person name="Matsumoto R"/>
            <person name="Murakumo K"/>
            <person name="Nishida K"/>
            <person name="Terakita A"/>
            <person name="Kuratani S"/>
            <person name="Sato K"/>
            <person name="Hyodo S Kuraku.S."/>
        </authorList>
    </citation>
    <scope>NUCLEOTIDE SEQUENCE [LARGE SCALE GENOMIC DNA]</scope>
</reference>
<feature type="compositionally biased region" description="Polar residues" evidence="5">
    <location>
        <begin position="1043"/>
        <end position="1060"/>
    </location>
</feature>
<dbReference type="GO" id="GO:0030155">
    <property type="term" value="P:regulation of cell adhesion"/>
    <property type="evidence" value="ECO:0007669"/>
    <property type="project" value="InterPro"/>
</dbReference>
<dbReference type="InterPro" id="IPR003096">
    <property type="entry name" value="SM22_calponin"/>
</dbReference>
<feature type="compositionally biased region" description="Basic and acidic residues" evidence="5">
    <location>
        <begin position="1435"/>
        <end position="1462"/>
    </location>
</feature>
<feature type="region of interest" description="Disordered" evidence="5">
    <location>
        <begin position="1736"/>
        <end position="1761"/>
    </location>
</feature>
<feature type="region of interest" description="Disordered" evidence="5">
    <location>
        <begin position="1435"/>
        <end position="1605"/>
    </location>
</feature>
<protein>
    <recommendedName>
        <fullName evidence="11">LIM domain only protein 7</fullName>
    </recommendedName>
</protein>
<dbReference type="Pfam" id="PF00595">
    <property type="entry name" value="PDZ"/>
    <property type="match status" value="1"/>
</dbReference>
<feature type="compositionally biased region" description="Basic and acidic residues" evidence="5">
    <location>
        <begin position="298"/>
        <end position="313"/>
    </location>
</feature>
<evidence type="ECO:0000256" key="5">
    <source>
        <dbReference type="SAM" id="MobiDB-lite"/>
    </source>
</evidence>
<feature type="compositionally biased region" description="Basic and acidic residues" evidence="5">
    <location>
        <begin position="880"/>
        <end position="894"/>
    </location>
</feature>
<feature type="compositionally biased region" description="Polar residues" evidence="5">
    <location>
        <begin position="1179"/>
        <end position="1201"/>
    </location>
</feature>
<dbReference type="SMART" id="SM00033">
    <property type="entry name" value="CH"/>
    <property type="match status" value="1"/>
</dbReference>
<evidence type="ECO:0000259" key="6">
    <source>
        <dbReference type="PROSITE" id="PS50021"/>
    </source>
</evidence>
<feature type="region of interest" description="Disordered" evidence="5">
    <location>
        <begin position="281"/>
        <end position="336"/>
    </location>
</feature>
<feature type="compositionally biased region" description="Basic and acidic residues" evidence="5">
    <location>
        <begin position="940"/>
        <end position="950"/>
    </location>
</feature>
<keyword evidence="1 4" id="KW-0479">Metal-binding</keyword>
<dbReference type="InterPro" id="IPR036034">
    <property type="entry name" value="PDZ_sf"/>
</dbReference>
<dbReference type="CDD" id="cd08368">
    <property type="entry name" value="LIM"/>
    <property type="match status" value="1"/>
</dbReference>
<dbReference type="PANTHER" id="PTHR46767">
    <property type="entry name" value="LIM DOMAIN ONLY PROTEIN 7"/>
    <property type="match status" value="1"/>
</dbReference>
<dbReference type="Proteomes" id="UP000287033">
    <property type="component" value="Unassembled WGS sequence"/>
</dbReference>
<feature type="region of interest" description="Disordered" evidence="5">
    <location>
        <begin position="873"/>
        <end position="1201"/>
    </location>
</feature>
<dbReference type="InterPro" id="IPR001478">
    <property type="entry name" value="PDZ"/>
</dbReference>
<evidence type="ECO:0000256" key="1">
    <source>
        <dbReference type="ARBA" id="ARBA00022723"/>
    </source>
</evidence>
<dbReference type="Gene3D" id="2.30.42.10">
    <property type="match status" value="1"/>
</dbReference>
<feature type="compositionally biased region" description="Polar residues" evidence="5">
    <location>
        <begin position="1072"/>
        <end position="1081"/>
    </location>
</feature>
<feature type="compositionally biased region" description="Polar residues" evidence="5">
    <location>
        <begin position="1463"/>
        <end position="1475"/>
    </location>
</feature>
<feature type="compositionally biased region" description="Polar residues" evidence="5">
    <location>
        <begin position="977"/>
        <end position="1001"/>
    </location>
</feature>
<dbReference type="STRING" id="137246.A0A401S0S2"/>
<sequence>MEWKQQADPDHVLAFRDAQRWVEEVTGKSFGNKDFRSALEDGALLCELVNKIKPGVSKKINRLSTPIAGLDNINVFLKGCQKLGLKEAQLFHPGDLQDLSSRVTVKREENQRRLKNVLITIYWLGRRAQHEPHYNGPYLNLKAFEGLLGQTLTKALVDSGSLKRSGRDSGYCDIWCTERNESILPQLRHRRDDSLDSLDSFGSKSVTSLSSDITLKGSSEGGGSDIESDYLNSKTMDEVKNDMSLRRTSTSDYKPVVPYNQFLPKKSKPATYIPAPLMKKRAERHEENRRSWANPMFEKNDGTFSSREEKSLKSETVAGDMGTYKTSTSGDGGSSEELLLAYSDTDSGSDSEEREPDPLLDDFARRKFGTPLSFVRHTPLQLDKELASPLCQASALTDTTTPLIEENEKSGRSEINLMTQDVSNSSQKQLSVHVVSEGSTKASQPLWDESASEEEQDADPDIEKDDLFIRKLNPVLPGKSVTFDRFLPKNWTAKEEEQWRQIQLGSRSRPWYKELQYIRRKSPELQEDAHYFTINKAGTEKTPESGTENCSREVSQLNTQTIKSAGTVCHGRVEGVTRTLDGQSLFPLRQALDASVTYSQLADFSVSRPKVDPAAGPRILRQKETSFLTQQSHSAKQEEEADQELEPDLENDDMFSRKTGAFHANPDLKPLCYEDRSNAGSNDSIERLVAQERRDKTIIPDPEKDDVVLRKERFSQTKQLVPSGAPDMYSPIPFPDFSSLPESLRSRFLCPPDQVSEETETCVDALPCPVKDDMLSRRMALSQANQTVHSRNFAPASCSEEDAKKWETIRKASRLRFQKQQLVERSKSLNDVSEDSTGIPKSLRYEELQRIKATLNDQDQQWQSDLAKWKNRRKSYTSDLQRKKDEREEIEKITSGENAKPTKTFRQIRKERELRQEGSYAGDQSDYRKLNSSDEEVFAEEAKPPRRFYERSSTVATETPFTSQRHEVVSSAPPPQVSKSTTASELKSTVNSLSGKQSSAALYTRHAMDPKTEQTKVSNSLPRNYQAPDVSRIAPVIVPRPYGTQSKRVSSLSRSYQLQDESLKYNGDVNGSKMSQGTPSFFSKPEAQESKNSRGVLPREEEGTTWVNSSLKMEEKRSVLVNLSSKPENDVHAKSNRLSKQDDDDQSQASPVMSSNEEEAEDEEEEEEEEEVEERPASLSRSNFPQESKPDTTTGPVTMNSFTKTSSLATAPVTTAATQQGQYSNTRIVINQRPNSGRDFGFTTIPSSTGITVESVERGGPAEFCQLQEGDEIISISGNDVAGMSHQTWQEAMEDANKSGNLNLEIRRYEKSYSEHTNFNDPTRWEDAGLASVTNRTQFLNQSTEVDKSKRDQENLLEDAKPKASEPLSLRNFKRRSQFFEQGGSESAVSDLQIPSISVSSRWSWNPEEERKRQEVWQKEQDRLLQEKYQREQEKLQEEWRKAQKEAEQEGSKYYEEERRILQETNTPQSPSNTVDGPVGFKNQFTSRNWMTSWNNQESEDESQELGEEEDWHGSEDDEARQREEFQLQEERRRQEEEAADRLEQERKLQEREHERQEQWHREKEQLEEKRQRQRQQAEERARLAESERTEEYQPQWAKSKSTSDLDEFVPAHGHSDIKHKVADNSWIKSEMKPKSSQQQDPPLSYAEQERQKILQEMRRKTQLLNDNSWIRQRSASVANKTASSNYGLMRRGESLDNLDAPKTNNWGINAEPAHSSGKGPGYYPISTSNRSYMRTASSTLPPQSTGSLRTASWTKNPSVAPTSQSQILQSNRSISGKKICSYCDKPLGRGAAMIIESLGLCYHLQCFKCILCSIDLGGTESGAEVRVRNNKLYCNACYIQYKTGQSVPI</sequence>
<dbReference type="PROSITE" id="PS50023">
    <property type="entry name" value="LIM_DOMAIN_2"/>
    <property type="match status" value="1"/>
</dbReference>
<dbReference type="Pfam" id="PF00412">
    <property type="entry name" value="LIM"/>
    <property type="match status" value="1"/>
</dbReference>
<dbReference type="FunFam" id="2.10.110.10:FF:000041">
    <property type="entry name" value="LIM and calponin homology domains 1"/>
    <property type="match status" value="1"/>
</dbReference>
<feature type="compositionally biased region" description="Acidic residues" evidence="5">
    <location>
        <begin position="450"/>
        <end position="462"/>
    </location>
</feature>
<name>A0A401S0S2_CHIPU</name>
<gene>
    <name evidence="9" type="ORF">chiPu_0002338</name>
</gene>
<organism evidence="9 10">
    <name type="scientific">Chiloscyllium punctatum</name>
    <name type="common">Brownbanded bambooshark</name>
    <name type="synonym">Hemiscyllium punctatum</name>
    <dbReference type="NCBI Taxonomy" id="137246"/>
    <lineage>
        <taxon>Eukaryota</taxon>
        <taxon>Metazoa</taxon>
        <taxon>Chordata</taxon>
        <taxon>Craniata</taxon>
        <taxon>Vertebrata</taxon>
        <taxon>Chondrichthyes</taxon>
        <taxon>Elasmobranchii</taxon>
        <taxon>Galeomorphii</taxon>
        <taxon>Galeoidea</taxon>
        <taxon>Orectolobiformes</taxon>
        <taxon>Hemiscylliidae</taxon>
        <taxon>Chiloscyllium</taxon>
    </lineage>
</organism>